<evidence type="ECO:0000256" key="10">
    <source>
        <dbReference type="ARBA" id="ARBA00047672"/>
    </source>
</evidence>
<comment type="catalytic activity">
    <reaction evidence="19">
        <text>resolvin D2 + NAD(+) = 16-oxoresolvin D2 + NADH + H(+)</text>
        <dbReference type="Rhea" id="RHEA:53588"/>
        <dbReference type="ChEBI" id="CHEBI:15378"/>
        <dbReference type="ChEBI" id="CHEBI:57540"/>
        <dbReference type="ChEBI" id="CHEBI:57945"/>
        <dbReference type="ChEBI" id="CHEBI:133367"/>
        <dbReference type="ChEBI" id="CHEBI:137498"/>
    </reaction>
    <physiologicalReaction direction="left-to-right" evidence="19">
        <dbReference type="Rhea" id="RHEA:53589"/>
    </physiologicalReaction>
</comment>
<evidence type="ECO:0000256" key="17">
    <source>
        <dbReference type="ARBA" id="ARBA00048611"/>
    </source>
</evidence>
<evidence type="ECO:0000256" key="12">
    <source>
        <dbReference type="ARBA" id="ARBA00048140"/>
    </source>
</evidence>
<dbReference type="PRINTS" id="PR00081">
    <property type="entry name" value="GDHRDH"/>
</dbReference>
<evidence type="ECO:0000256" key="14">
    <source>
        <dbReference type="ARBA" id="ARBA00048170"/>
    </source>
</evidence>
<reference evidence="23 24" key="1">
    <citation type="journal article" date="2022" name="Nat. Ecol. Evol.">
        <title>A masculinizing supergene underlies an exaggerated male reproductive morph in a spider.</title>
        <authorList>
            <person name="Hendrickx F."/>
            <person name="De Corte Z."/>
            <person name="Sonet G."/>
            <person name="Van Belleghem S.M."/>
            <person name="Kostlbacher S."/>
            <person name="Vangestel C."/>
        </authorList>
    </citation>
    <scope>NUCLEOTIDE SEQUENCE [LARGE SCALE GENOMIC DNA]</scope>
    <source>
        <strain evidence="23">W744_W776</strain>
    </source>
</reference>
<dbReference type="EMBL" id="JAFNEN010000115">
    <property type="protein sequence ID" value="KAG8193785.1"/>
    <property type="molecule type" value="Genomic_DNA"/>
</dbReference>
<evidence type="ECO:0000256" key="18">
    <source>
        <dbReference type="ARBA" id="ARBA00048739"/>
    </source>
</evidence>
<evidence type="ECO:0000313" key="24">
    <source>
        <dbReference type="Proteomes" id="UP000827092"/>
    </source>
</evidence>
<organism evidence="23 24">
    <name type="scientific">Oedothorax gibbosus</name>
    <dbReference type="NCBI Taxonomy" id="931172"/>
    <lineage>
        <taxon>Eukaryota</taxon>
        <taxon>Metazoa</taxon>
        <taxon>Ecdysozoa</taxon>
        <taxon>Arthropoda</taxon>
        <taxon>Chelicerata</taxon>
        <taxon>Arachnida</taxon>
        <taxon>Araneae</taxon>
        <taxon>Araneomorphae</taxon>
        <taxon>Entelegynae</taxon>
        <taxon>Araneoidea</taxon>
        <taxon>Linyphiidae</taxon>
        <taxon>Erigoninae</taxon>
        <taxon>Oedothorax</taxon>
    </lineage>
</organism>
<dbReference type="AlphaFoldDB" id="A0AAV6VAK0"/>
<evidence type="ECO:0000256" key="1">
    <source>
        <dbReference type="ARBA" id="ARBA00006484"/>
    </source>
</evidence>
<evidence type="ECO:0000256" key="22">
    <source>
        <dbReference type="RuleBase" id="RU000363"/>
    </source>
</evidence>
<comment type="catalytic activity">
    <reaction evidence="15">
        <text>resolvin D2 + NAD(+) = 7-oxoresolvin D2 + NADH + H(+)</text>
        <dbReference type="Rhea" id="RHEA:53584"/>
        <dbReference type="ChEBI" id="CHEBI:15378"/>
        <dbReference type="ChEBI" id="CHEBI:57540"/>
        <dbReference type="ChEBI" id="CHEBI:57945"/>
        <dbReference type="ChEBI" id="CHEBI:133367"/>
        <dbReference type="ChEBI" id="CHEBI:137497"/>
    </reaction>
    <physiologicalReaction direction="left-to-right" evidence="15">
        <dbReference type="Rhea" id="RHEA:53585"/>
    </physiologicalReaction>
</comment>
<evidence type="ECO:0000256" key="21">
    <source>
        <dbReference type="ARBA" id="ARBA00049188"/>
    </source>
</evidence>
<sequence length="245" mass="26497">MNAIVTGGAQGIGAAVCVALLKKGYKVCVADIHETKGLEFVKEQQKIFGEGNAIFSVCDVRKESDLTKTFDIAVSAFQAVDLLVNNAGFFNEKCPKDMLDVNVMGSIIGCQLALKYMGKSNGGKGGMVVNMSSILGLIPYWKIPVYATSKHALVGLTRCYGLPEHEQRDGVIFAALCPGMTNTCSLNSGGEDYSQRPELMSADFVAKGMMKLLEDRINGSTLVVTKALGYRYMECKKEIDNLPIQ</sequence>
<dbReference type="InterPro" id="IPR020904">
    <property type="entry name" value="Sc_DH/Rdtase_CS"/>
</dbReference>
<comment type="catalytic activity">
    <reaction evidence="13">
        <text>(11R)-hydroxy-(5Z,8Z,12E,14Z)-eicosatetraenoate + NAD(+) = 11-oxo-(5Z,8Z,12E,14Z)-eicosatetraenoate + NADH + H(+)</text>
        <dbReference type="Rhea" id="RHEA:48640"/>
        <dbReference type="ChEBI" id="CHEBI:15378"/>
        <dbReference type="ChEBI" id="CHEBI:57540"/>
        <dbReference type="ChEBI" id="CHEBI:57945"/>
        <dbReference type="ChEBI" id="CHEBI:78836"/>
        <dbReference type="ChEBI" id="CHEBI:90697"/>
    </reaction>
    <physiologicalReaction direction="left-to-right" evidence="13">
        <dbReference type="Rhea" id="RHEA:48641"/>
    </physiologicalReaction>
</comment>
<dbReference type="PANTHER" id="PTHR44229:SF4">
    <property type="entry name" value="15-HYDROXYPROSTAGLANDIN DEHYDROGENASE [NAD(+)]"/>
    <property type="match status" value="1"/>
</dbReference>
<evidence type="ECO:0000256" key="9">
    <source>
        <dbReference type="ARBA" id="ARBA00047325"/>
    </source>
</evidence>
<keyword evidence="24" id="KW-1185">Reference proteome</keyword>
<dbReference type="Proteomes" id="UP000827092">
    <property type="component" value="Unassembled WGS sequence"/>
</dbReference>
<evidence type="ECO:0000313" key="23">
    <source>
        <dbReference type="EMBL" id="KAG8193785.1"/>
    </source>
</evidence>
<dbReference type="GO" id="GO:0047034">
    <property type="term" value="F:15-hydroxyicosatetraenoate dehydrogenase activity"/>
    <property type="evidence" value="ECO:0007669"/>
    <property type="project" value="UniProtKB-EC"/>
</dbReference>
<evidence type="ECO:0000256" key="20">
    <source>
        <dbReference type="ARBA" id="ARBA00049151"/>
    </source>
</evidence>
<comment type="catalytic activity">
    <reaction evidence="18">
        <text>prostaglandin E2 + NAD(+) = 15-oxoprostaglandin E2 + NADH + H(+)</text>
        <dbReference type="Rhea" id="RHEA:11876"/>
        <dbReference type="ChEBI" id="CHEBI:15378"/>
        <dbReference type="ChEBI" id="CHEBI:57400"/>
        <dbReference type="ChEBI" id="CHEBI:57540"/>
        <dbReference type="ChEBI" id="CHEBI:57945"/>
        <dbReference type="ChEBI" id="CHEBI:606564"/>
        <dbReference type="EC" id="1.1.1.141"/>
    </reaction>
    <physiologicalReaction direction="left-to-right" evidence="18">
        <dbReference type="Rhea" id="RHEA:11877"/>
    </physiologicalReaction>
</comment>
<proteinExistence type="inferred from homology"/>
<comment type="catalytic activity">
    <reaction evidence="10">
        <text>resolvin D1 + NAD(+) = 8-oxoresolvin D1 + NADH + H(+)</text>
        <dbReference type="Rhea" id="RHEA:50124"/>
        <dbReference type="ChEBI" id="CHEBI:15378"/>
        <dbReference type="ChEBI" id="CHEBI:57540"/>
        <dbReference type="ChEBI" id="CHEBI:57945"/>
        <dbReference type="ChEBI" id="CHEBI:132079"/>
        <dbReference type="ChEBI" id="CHEBI:132080"/>
    </reaction>
    <physiologicalReaction direction="left-to-right" evidence="10">
        <dbReference type="Rhea" id="RHEA:50125"/>
    </physiologicalReaction>
</comment>
<comment type="catalytic activity">
    <reaction evidence="20">
        <text>(15S)-hydroxy-(5Z,8Z,11Z,13E)-eicosatetraenoate + NAD(+) = 15-oxo-(5Z,8Z,11Z,13E)-eicosatetraenoate + NADH + H(+)</text>
        <dbReference type="Rhea" id="RHEA:23260"/>
        <dbReference type="ChEBI" id="CHEBI:15378"/>
        <dbReference type="ChEBI" id="CHEBI:57409"/>
        <dbReference type="ChEBI" id="CHEBI:57410"/>
        <dbReference type="ChEBI" id="CHEBI:57540"/>
        <dbReference type="ChEBI" id="CHEBI:57945"/>
        <dbReference type="EC" id="1.1.1.232"/>
    </reaction>
    <physiologicalReaction direction="left-to-right" evidence="20">
        <dbReference type="Rhea" id="RHEA:23261"/>
    </physiologicalReaction>
</comment>
<accession>A0AAV6VAK0</accession>
<comment type="catalytic activity">
    <reaction evidence="16">
        <text>lipoxin A4 + NAD(+) = 15-oxo-(5S,6R)-dihydroxy-(7E,9E,11Z,13E)-eicosatetraenoate + NADH + H(+)</text>
        <dbReference type="Rhea" id="RHEA:41572"/>
        <dbReference type="ChEBI" id="CHEBI:15378"/>
        <dbReference type="ChEBI" id="CHEBI:57540"/>
        <dbReference type="ChEBI" id="CHEBI:57945"/>
        <dbReference type="ChEBI" id="CHEBI:67026"/>
        <dbReference type="ChEBI" id="CHEBI:78311"/>
    </reaction>
    <physiologicalReaction direction="left-to-right" evidence="16">
        <dbReference type="Rhea" id="RHEA:41573"/>
    </physiologicalReaction>
</comment>
<dbReference type="Pfam" id="PF00106">
    <property type="entry name" value="adh_short"/>
    <property type="match status" value="1"/>
</dbReference>
<dbReference type="PANTHER" id="PTHR44229">
    <property type="entry name" value="15-HYDROXYPROSTAGLANDIN DEHYDROGENASE [NAD(+)]"/>
    <property type="match status" value="1"/>
</dbReference>
<dbReference type="PROSITE" id="PS00061">
    <property type="entry name" value="ADH_SHORT"/>
    <property type="match status" value="1"/>
</dbReference>
<dbReference type="SUPFAM" id="SSF51735">
    <property type="entry name" value="NAD(P)-binding Rossmann-fold domains"/>
    <property type="match status" value="1"/>
</dbReference>
<evidence type="ECO:0000256" key="4">
    <source>
        <dbReference type="ARBA" id="ARBA00039060"/>
    </source>
</evidence>
<name>A0AAV6VAK0_9ARAC</name>
<evidence type="ECO:0000256" key="19">
    <source>
        <dbReference type="ARBA" id="ARBA00048921"/>
    </source>
</evidence>
<dbReference type="GO" id="GO:0005737">
    <property type="term" value="C:cytoplasm"/>
    <property type="evidence" value="ECO:0007669"/>
    <property type="project" value="TreeGrafter"/>
</dbReference>
<comment type="catalytic activity">
    <reaction evidence="9">
        <text>prostaglandin E1 + NAD(+) = 15-oxoprostaglandin E1 + NADH + H(+)</text>
        <dbReference type="Rhea" id="RHEA:16477"/>
        <dbReference type="ChEBI" id="CHEBI:15378"/>
        <dbReference type="ChEBI" id="CHEBI:57397"/>
        <dbReference type="ChEBI" id="CHEBI:57401"/>
        <dbReference type="ChEBI" id="CHEBI:57540"/>
        <dbReference type="ChEBI" id="CHEBI:57945"/>
    </reaction>
    <physiologicalReaction direction="left-to-right" evidence="9">
        <dbReference type="Rhea" id="RHEA:16478"/>
    </physiologicalReaction>
</comment>
<evidence type="ECO:0000256" key="5">
    <source>
        <dbReference type="ARBA" id="ARBA00040276"/>
    </source>
</evidence>
<comment type="caution">
    <text evidence="23">The sequence shown here is derived from an EMBL/GenBank/DDBJ whole genome shotgun (WGS) entry which is preliminary data.</text>
</comment>
<comment type="catalytic activity">
    <reaction evidence="12">
        <text>15-oxo-(5S,6R)-dihydroxy-(7E,9E,11Z)-eicosatrienoate + NADH + H(+) = (5S,6R,15S)-trihydroxy-(7E,9E,11Z)-eicosatrienoate + NAD(+)</text>
        <dbReference type="Rhea" id="RHEA:41596"/>
        <dbReference type="ChEBI" id="CHEBI:15378"/>
        <dbReference type="ChEBI" id="CHEBI:57540"/>
        <dbReference type="ChEBI" id="CHEBI:57945"/>
        <dbReference type="ChEBI" id="CHEBI:78325"/>
        <dbReference type="ChEBI" id="CHEBI:78329"/>
    </reaction>
    <physiologicalReaction direction="left-to-right" evidence="12">
        <dbReference type="Rhea" id="RHEA:41597"/>
    </physiologicalReaction>
</comment>
<comment type="similarity">
    <text evidence="1 22">Belongs to the short-chain dehydrogenases/reductases (SDR) family.</text>
</comment>
<comment type="catalytic activity">
    <reaction evidence="14">
        <text>resolvin D1 + NAD(+) = 17-oxoresolvin D1 + NADH + H(+)</text>
        <dbReference type="Rhea" id="RHEA:50128"/>
        <dbReference type="ChEBI" id="CHEBI:15378"/>
        <dbReference type="ChEBI" id="CHEBI:57540"/>
        <dbReference type="ChEBI" id="CHEBI:57945"/>
        <dbReference type="ChEBI" id="CHEBI:132079"/>
        <dbReference type="ChEBI" id="CHEBI:132081"/>
    </reaction>
    <physiologicalReaction direction="left-to-right" evidence="14">
        <dbReference type="Rhea" id="RHEA:50129"/>
    </physiologicalReaction>
</comment>
<dbReference type="PRINTS" id="PR00080">
    <property type="entry name" value="SDRFAMILY"/>
</dbReference>
<evidence type="ECO:0000256" key="13">
    <source>
        <dbReference type="ARBA" id="ARBA00048144"/>
    </source>
</evidence>
<evidence type="ECO:0000256" key="3">
    <source>
        <dbReference type="ARBA" id="ARBA00038968"/>
    </source>
</evidence>
<evidence type="ECO:0000256" key="11">
    <source>
        <dbReference type="ARBA" id="ARBA00048008"/>
    </source>
</evidence>
<dbReference type="GO" id="GO:0016404">
    <property type="term" value="F:15-hydroxyprostaglandin dehydrogenase (NAD+) activity"/>
    <property type="evidence" value="ECO:0007669"/>
    <property type="project" value="UniProtKB-EC"/>
</dbReference>
<comment type="catalytic activity">
    <reaction evidence="17">
        <text>prostaglandin A1 + NAD(+) = 15-oxo-prostaglandin A1 + NADH + H(+)</text>
        <dbReference type="Rhea" id="RHEA:41263"/>
        <dbReference type="ChEBI" id="CHEBI:15378"/>
        <dbReference type="ChEBI" id="CHEBI:57398"/>
        <dbReference type="ChEBI" id="CHEBI:57540"/>
        <dbReference type="ChEBI" id="CHEBI:57945"/>
        <dbReference type="ChEBI" id="CHEBI:85072"/>
    </reaction>
    <physiologicalReaction direction="left-to-right" evidence="17">
        <dbReference type="Rhea" id="RHEA:41264"/>
    </physiologicalReaction>
</comment>
<evidence type="ECO:0000256" key="15">
    <source>
        <dbReference type="ARBA" id="ARBA00048393"/>
    </source>
</evidence>
<dbReference type="EC" id="1.1.1.232" evidence="4"/>
<comment type="function">
    <text evidence="8">Catalyzes the NAD-dependent dehydrogenation (oxidation) of a broad array of hydroxylated polyunsaturated fatty acids (mainly eicosanoids and docosanoids, including prostaglandins, lipoxins and resolvins), yielding their corresponding keto (oxo) metabolites. Decreases the levels of the pro-proliferative prostaglandins such as prostaglandin E2 (whose activity is increased in cancer because of an increase in the expression of cyclooxygenase 2) and generates oxo-fatty acid products that can profoundly influence cell function by abrogating pro-inflammatory cytokine expression. Converts resolvins E1, D1 and D2 to their oxo products, which represents a mode of resolvin inactivation. Resolvin E1 plays important roles during the resolution phase of acute inflammation, while resolvins D1 and D2 have a unique role in obesity-induced adipose inflammation.</text>
</comment>
<evidence type="ECO:0000256" key="16">
    <source>
        <dbReference type="ARBA" id="ARBA00048535"/>
    </source>
</evidence>
<dbReference type="EC" id="1.1.1.141" evidence="3"/>
<dbReference type="InterPro" id="IPR036291">
    <property type="entry name" value="NAD(P)-bd_dom_sf"/>
</dbReference>
<evidence type="ECO:0000256" key="6">
    <source>
        <dbReference type="ARBA" id="ARBA00041812"/>
    </source>
</evidence>
<dbReference type="Gene3D" id="3.40.50.720">
    <property type="entry name" value="NAD(P)-binding Rossmann-like Domain"/>
    <property type="match status" value="1"/>
</dbReference>
<gene>
    <name evidence="23" type="ORF">JTE90_005078</name>
</gene>
<comment type="catalytic activity">
    <reaction evidence="21">
        <text>resolvin E1 + NAD(+) = 18-oxo-resolvin E1 + NADH + H(+)</text>
        <dbReference type="Rhea" id="RHEA:49244"/>
        <dbReference type="ChEBI" id="CHEBI:15378"/>
        <dbReference type="ChEBI" id="CHEBI:57540"/>
        <dbReference type="ChEBI" id="CHEBI:57945"/>
        <dbReference type="ChEBI" id="CHEBI:91000"/>
        <dbReference type="ChEBI" id="CHEBI:91001"/>
    </reaction>
    <physiologicalReaction direction="left-to-right" evidence="21">
        <dbReference type="Rhea" id="RHEA:49245"/>
    </physiologicalReaction>
</comment>
<keyword evidence="2" id="KW-0560">Oxidoreductase</keyword>
<protein>
    <recommendedName>
        <fullName evidence="5">15-hydroxyprostaglandin dehydrogenase [NAD(+)]</fullName>
        <ecNumber evidence="3">1.1.1.141</ecNumber>
        <ecNumber evidence="4">1.1.1.232</ecNumber>
    </recommendedName>
    <alternativeName>
        <fullName evidence="7">Eicosanoid/docosanoid dehydrogenase [NAD(+)]</fullName>
    </alternativeName>
    <alternativeName>
        <fullName evidence="6">Prostaglandin dehydrogenase 1</fullName>
    </alternativeName>
</protein>
<comment type="catalytic activity">
    <reaction evidence="11">
        <text>14-hydroxy-(4Z,7Z,10Z,12E,16Z,19Z)-docosahexaenoate + NAD(+) = 14-oxo-(4Z,7Z,10Z,12E,16Z,19Z)-docosahexaenoate + NADH + H(+)</text>
        <dbReference type="Rhea" id="RHEA:48952"/>
        <dbReference type="ChEBI" id="CHEBI:15378"/>
        <dbReference type="ChEBI" id="CHEBI:57540"/>
        <dbReference type="ChEBI" id="CHEBI:57945"/>
        <dbReference type="ChEBI" id="CHEBI:90866"/>
        <dbReference type="ChEBI" id="CHEBI:90867"/>
    </reaction>
    <physiologicalReaction direction="left-to-right" evidence="11">
        <dbReference type="Rhea" id="RHEA:48953"/>
    </physiologicalReaction>
</comment>
<evidence type="ECO:0000256" key="7">
    <source>
        <dbReference type="ARBA" id="ARBA00042026"/>
    </source>
</evidence>
<dbReference type="InterPro" id="IPR002347">
    <property type="entry name" value="SDR_fam"/>
</dbReference>
<evidence type="ECO:0000256" key="2">
    <source>
        <dbReference type="ARBA" id="ARBA00023002"/>
    </source>
</evidence>
<evidence type="ECO:0000256" key="8">
    <source>
        <dbReference type="ARBA" id="ARBA00045705"/>
    </source>
</evidence>